<comment type="caution">
    <text evidence="3">The sequence shown here is derived from an EMBL/GenBank/DDBJ whole genome shotgun (WGS) entry which is preliminary data.</text>
</comment>
<organism evidence="3 4">
    <name type="scientific">Cinnamomum micranthum f. kanehirae</name>
    <dbReference type="NCBI Taxonomy" id="337451"/>
    <lineage>
        <taxon>Eukaryota</taxon>
        <taxon>Viridiplantae</taxon>
        <taxon>Streptophyta</taxon>
        <taxon>Embryophyta</taxon>
        <taxon>Tracheophyta</taxon>
        <taxon>Spermatophyta</taxon>
        <taxon>Magnoliopsida</taxon>
        <taxon>Magnoliidae</taxon>
        <taxon>Laurales</taxon>
        <taxon>Lauraceae</taxon>
        <taxon>Cinnamomum</taxon>
    </lineage>
</organism>
<feature type="region of interest" description="Disordered" evidence="2">
    <location>
        <begin position="1"/>
        <end position="55"/>
    </location>
</feature>
<sequence>MRRPKASKKTASEEKKKKGANGTSPEELPKESTKASSSGKRVKAPAALKPKEDEILPDKRNMEDLWKTVFPVGTEWDQLDAVYNIKWDFSNLESALEEGGELYQKRVYLFGCTEPQLVFFKGQGKVICIPAVVAVVSSRPPSDKIGVKSVQRENEEIIPMKEMKMAWFPYIPLEDRQSQVDRLKTQIFYLSCTQRRAGLRHLKLERIKKYEYCLPYFENPLKEDDVEQDTVVQLMYPSEPPIVCDFDWELDDIEDFTNDRINDEVLPEQEKDAFKDYVKEKVREAKREQRQAREARKKKIEDMTEADKLEYENMRFYKFYPVQTPDTPDISQVKVAFINRYYGKAHKVL</sequence>
<accession>A0A443NIU3</accession>
<dbReference type="InterPro" id="IPR039313">
    <property type="entry name" value="HIT4"/>
</dbReference>
<gene>
    <name evidence="3" type="ORF">CKAN_00695600</name>
</gene>
<dbReference type="EMBL" id="QPKB01000003">
    <property type="protein sequence ID" value="RWR78425.1"/>
    <property type="molecule type" value="Genomic_DNA"/>
</dbReference>
<dbReference type="OrthoDB" id="20554at2759"/>
<reference evidence="3 4" key="1">
    <citation type="journal article" date="2019" name="Nat. Plants">
        <title>Stout camphor tree genome fills gaps in understanding of flowering plant genome evolution.</title>
        <authorList>
            <person name="Chaw S.M."/>
            <person name="Liu Y.C."/>
            <person name="Wu Y.W."/>
            <person name="Wang H.Y."/>
            <person name="Lin C.I."/>
            <person name="Wu C.S."/>
            <person name="Ke H.M."/>
            <person name="Chang L.Y."/>
            <person name="Hsu C.Y."/>
            <person name="Yang H.T."/>
            <person name="Sudianto E."/>
            <person name="Hsu M.H."/>
            <person name="Wu K.P."/>
            <person name="Wang L.N."/>
            <person name="Leebens-Mack J.H."/>
            <person name="Tsai I.J."/>
        </authorList>
    </citation>
    <scope>NUCLEOTIDE SEQUENCE [LARGE SCALE GENOMIC DNA]</scope>
    <source>
        <strain evidence="4">cv. Chaw 1501</strain>
        <tissue evidence="3">Young leaves</tissue>
    </source>
</reference>
<dbReference type="GO" id="GO:1900034">
    <property type="term" value="P:regulation of cellular response to heat"/>
    <property type="evidence" value="ECO:0007669"/>
    <property type="project" value="InterPro"/>
</dbReference>
<dbReference type="Gene3D" id="6.10.250.2770">
    <property type="match status" value="1"/>
</dbReference>
<dbReference type="PANTHER" id="PTHR33704:SF1">
    <property type="entry name" value="PROTEIN HEAT INTOLERANT 4-RELATED"/>
    <property type="match status" value="1"/>
</dbReference>
<name>A0A443NIU3_9MAGN</name>
<evidence type="ECO:0000256" key="2">
    <source>
        <dbReference type="SAM" id="MobiDB-lite"/>
    </source>
</evidence>
<feature type="coiled-coil region" evidence="1">
    <location>
        <begin position="275"/>
        <end position="302"/>
    </location>
</feature>
<keyword evidence="4" id="KW-1185">Reference proteome</keyword>
<proteinExistence type="predicted"/>
<dbReference type="PANTHER" id="PTHR33704">
    <property type="entry name" value="PROTEIN HEAT INTOLERANT 4-RELATED"/>
    <property type="match status" value="1"/>
</dbReference>
<evidence type="ECO:0000256" key="1">
    <source>
        <dbReference type="SAM" id="Coils"/>
    </source>
</evidence>
<evidence type="ECO:0000313" key="4">
    <source>
        <dbReference type="Proteomes" id="UP000283530"/>
    </source>
</evidence>
<protein>
    <submittedName>
        <fullName evidence="3">Putative ATP/GTP binding protein</fullName>
    </submittedName>
</protein>
<dbReference type="Proteomes" id="UP000283530">
    <property type="component" value="Unassembled WGS sequence"/>
</dbReference>
<keyword evidence="1" id="KW-0175">Coiled coil</keyword>
<dbReference type="AlphaFoldDB" id="A0A443NIU3"/>
<evidence type="ECO:0000313" key="3">
    <source>
        <dbReference type="EMBL" id="RWR78425.1"/>
    </source>
</evidence>